<dbReference type="EMBL" id="JAOTPV010000027">
    <property type="protein sequence ID" value="KAJ4470245.1"/>
    <property type="molecule type" value="Genomic_DNA"/>
</dbReference>
<proteinExistence type="predicted"/>
<dbReference type="Proteomes" id="UP001150266">
    <property type="component" value="Unassembled WGS sequence"/>
</dbReference>
<dbReference type="PANTHER" id="PTHR10963">
    <property type="entry name" value="GLYCOSYL HYDROLASE-RELATED"/>
    <property type="match status" value="1"/>
</dbReference>
<dbReference type="PROSITE" id="PS51762">
    <property type="entry name" value="GH16_2"/>
    <property type="match status" value="1"/>
</dbReference>
<dbReference type="InterPro" id="IPR013320">
    <property type="entry name" value="ConA-like_dom_sf"/>
</dbReference>
<dbReference type="AlphaFoldDB" id="A0A9W8ZZB4"/>
<dbReference type="PANTHER" id="PTHR10963:SF24">
    <property type="entry name" value="GLYCOSIDASE C21B10.07-RELATED"/>
    <property type="match status" value="1"/>
</dbReference>
<keyword evidence="1" id="KW-0732">Signal</keyword>
<evidence type="ECO:0000256" key="1">
    <source>
        <dbReference type="SAM" id="SignalP"/>
    </source>
</evidence>
<organism evidence="3 4">
    <name type="scientific">Lentinula aciculospora</name>
    <dbReference type="NCBI Taxonomy" id="153920"/>
    <lineage>
        <taxon>Eukaryota</taxon>
        <taxon>Fungi</taxon>
        <taxon>Dikarya</taxon>
        <taxon>Basidiomycota</taxon>
        <taxon>Agaricomycotina</taxon>
        <taxon>Agaricomycetes</taxon>
        <taxon>Agaricomycetidae</taxon>
        <taxon>Agaricales</taxon>
        <taxon>Marasmiineae</taxon>
        <taxon>Omphalotaceae</taxon>
        <taxon>Lentinula</taxon>
    </lineage>
</organism>
<evidence type="ECO:0000313" key="4">
    <source>
        <dbReference type="Proteomes" id="UP001150266"/>
    </source>
</evidence>
<accession>A0A9W8ZZB4</accession>
<keyword evidence="4" id="KW-1185">Reference proteome</keyword>
<reference evidence="3" key="1">
    <citation type="submission" date="2022-08" db="EMBL/GenBank/DDBJ databases">
        <title>A Global Phylogenomic Analysis of the Shiitake Genus Lentinula.</title>
        <authorList>
            <consortium name="DOE Joint Genome Institute"/>
            <person name="Sierra-Patev S."/>
            <person name="Min B."/>
            <person name="Naranjo-Ortiz M."/>
            <person name="Looney B."/>
            <person name="Konkel Z."/>
            <person name="Slot J.C."/>
            <person name="Sakamoto Y."/>
            <person name="Steenwyk J.L."/>
            <person name="Rokas A."/>
            <person name="Carro J."/>
            <person name="Camarero S."/>
            <person name="Ferreira P."/>
            <person name="Molpeceres G."/>
            <person name="Ruiz-Duenas F.J."/>
            <person name="Serrano A."/>
            <person name="Henrissat B."/>
            <person name="Drula E."/>
            <person name="Hughes K.W."/>
            <person name="Mata J.L."/>
            <person name="Ishikawa N.K."/>
            <person name="Vargas-Isla R."/>
            <person name="Ushijima S."/>
            <person name="Smith C.A."/>
            <person name="Ahrendt S."/>
            <person name="Andreopoulos W."/>
            <person name="He G."/>
            <person name="Labutti K."/>
            <person name="Lipzen A."/>
            <person name="Ng V."/>
            <person name="Riley R."/>
            <person name="Sandor L."/>
            <person name="Barry K."/>
            <person name="Martinez A.T."/>
            <person name="Xiao Y."/>
            <person name="Gibbons J.G."/>
            <person name="Terashima K."/>
            <person name="Grigoriev I.V."/>
            <person name="Hibbett D.S."/>
        </authorList>
    </citation>
    <scope>NUCLEOTIDE SEQUENCE</scope>
    <source>
        <strain evidence="3">JLM2183</strain>
    </source>
</reference>
<feature type="signal peptide" evidence="1">
    <location>
        <begin position="1"/>
        <end position="20"/>
    </location>
</feature>
<feature type="domain" description="GH16" evidence="2">
    <location>
        <begin position="16"/>
        <end position="299"/>
    </location>
</feature>
<evidence type="ECO:0000259" key="2">
    <source>
        <dbReference type="PROSITE" id="PS51762"/>
    </source>
</evidence>
<dbReference type="SUPFAM" id="SSF49899">
    <property type="entry name" value="Concanavalin A-like lectins/glucanases"/>
    <property type="match status" value="1"/>
</dbReference>
<gene>
    <name evidence="3" type="ORF">J3R30DRAFT_3382451</name>
</gene>
<comment type="caution">
    <text evidence="3">The sequence shown here is derived from an EMBL/GenBank/DDBJ whole genome shotgun (WGS) entry which is preliminary data.</text>
</comment>
<feature type="chain" id="PRO_5040881712" evidence="1">
    <location>
        <begin position="21"/>
        <end position="399"/>
    </location>
</feature>
<sequence>MLIFLLLLLLTGLFPLPSTAIYTPLREYAGDSFFSGWDYYGNVDNTTLGNVTYVNQSTGVSQSLTYVDSITGHAIIRVDNFTNIPNASIVNRNSVKITTKEAYPVGSLVIIDAWHIPYGCSVWPAFWTLGINLEWPQAGEMDIIEAINNLGVNQYALHTSSGCSLPSPSSNSSSSILQSGNTIETNCTSTFYSNEGCLVQESKPNSFGAEFAEAQGGVFATQLDVSGIYIWFWSRSNIPAAISQANSSSKMDISSDWGTPTVAVPSSGCNITQYFQAQQLVLDITLCGVWAGVQSIYSSSGCSGQCIDNVIGAGNPTYNDAYWDIAYIRTYLSDTVTTTNITGNSSSTSSISTLLPSSSAASSGNDANSKRVAAVSVPVHGLLWFFLLTLFGPTLILGW</sequence>
<name>A0A9W8ZZB4_9AGAR</name>
<protein>
    <submittedName>
        <fullName evidence="3">Concanavalin A-like lectin/glucanase domain-containing protein</fullName>
    </submittedName>
</protein>
<dbReference type="OrthoDB" id="192832at2759"/>
<dbReference type="InterPro" id="IPR000757">
    <property type="entry name" value="Beta-glucanase-like"/>
</dbReference>
<dbReference type="InterPro" id="IPR050546">
    <property type="entry name" value="Glycosyl_Hydrlase_16"/>
</dbReference>
<dbReference type="GO" id="GO:0009251">
    <property type="term" value="P:glucan catabolic process"/>
    <property type="evidence" value="ECO:0007669"/>
    <property type="project" value="TreeGrafter"/>
</dbReference>
<dbReference type="GO" id="GO:0004553">
    <property type="term" value="F:hydrolase activity, hydrolyzing O-glycosyl compounds"/>
    <property type="evidence" value="ECO:0007669"/>
    <property type="project" value="InterPro"/>
</dbReference>
<dbReference type="Pfam" id="PF26113">
    <property type="entry name" value="GH16_XgeA"/>
    <property type="match status" value="1"/>
</dbReference>
<dbReference type="Gene3D" id="2.60.120.200">
    <property type="match status" value="1"/>
</dbReference>
<evidence type="ECO:0000313" key="3">
    <source>
        <dbReference type="EMBL" id="KAJ4470245.1"/>
    </source>
</evidence>